<proteinExistence type="predicted"/>
<reference evidence="3" key="1">
    <citation type="submission" date="2021-02" db="EMBL/GenBank/DDBJ databases">
        <authorList>
            <person name="Nowell W R."/>
        </authorList>
    </citation>
    <scope>NUCLEOTIDE SEQUENCE</scope>
</reference>
<dbReference type="InterPro" id="IPR006575">
    <property type="entry name" value="RWD_dom"/>
</dbReference>
<evidence type="ECO:0000313" key="4">
    <source>
        <dbReference type="EMBL" id="CAF1543909.1"/>
    </source>
</evidence>
<name>A0A813SNY9_9BILA</name>
<evidence type="ECO:0000256" key="1">
    <source>
        <dbReference type="SAM" id="Coils"/>
    </source>
</evidence>
<dbReference type="Proteomes" id="UP000682733">
    <property type="component" value="Unassembled WGS sequence"/>
</dbReference>
<keyword evidence="7" id="KW-1185">Reference proteome</keyword>
<dbReference type="Gene3D" id="3.10.110.10">
    <property type="entry name" value="Ubiquitin Conjugating Enzyme"/>
    <property type="match status" value="1"/>
</dbReference>
<dbReference type="AlphaFoldDB" id="A0A813SNY9"/>
<feature type="non-terminal residue" evidence="3">
    <location>
        <position position="242"/>
    </location>
</feature>
<feature type="coiled-coil region" evidence="1">
    <location>
        <begin position="118"/>
        <end position="145"/>
    </location>
</feature>
<keyword evidence="1" id="KW-0175">Coiled coil</keyword>
<dbReference type="EMBL" id="CAJOBC010000455">
    <property type="protein sequence ID" value="CAF3588555.1"/>
    <property type="molecule type" value="Genomic_DNA"/>
</dbReference>
<dbReference type="EMBL" id="CAJOBA010061682">
    <property type="protein sequence ID" value="CAF4332768.1"/>
    <property type="molecule type" value="Genomic_DNA"/>
</dbReference>
<sequence length="242" mass="28019">EIMSKKEEQLQELEALTCIYPEEIEVISEDPYPKFKLYIKSTHDTNVDSQHKSALTLEVKFDETYPEQPPKITIIDSENVDDINFIENEIKKICEENLCMPMIFTLSSHLSEQLSIQAESHHKRFKEHEEQKRKAEEEAERSRFEGTCVSVESFIKWKVKFDAEMAELKNIKIDESEPKKLTGRQLFEKDRSLYESDIKFLSGDGGEVVEVDESLFQDIIDLDLEDDASTNANVGDLSDTEQ</sequence>
<evidence type="ECO:0000313" key="3">
    <source>
        <dbReference type="EMBL" id="CAF0803355.1"/>
    </source>
</evidence>
<dbReference type="EMBL" id="CAJNOQ010000455">
    <property type="protein sequence ID" value="CAF0803355.1"/>
    <property type="molecule type" value="Genomic_DNA"/>
</dbReference>
<dbReference type="EMBL" id="CAJNOK010039300">
    <property type="protein sequence ID" value="CAF1543909.1"/>
    <property type="molecule type" value="Genomic_DNA"/>
</dbReference>
<evidence type="ECO:0000313" key="6">
    <source>
        <dbReference type="EMBL" id="CAF4332768.1"/>
    </source>
</evidence>
<dbReference type="OrthoDB" id="277175at2759"/>
<gene>
    <name evidence="3" type="ORF">GPM918_LOCUS3637</name>
    <name evidence="4" type="ORF">OVA965_LOCUS38922</name>
    <name evidence="5" type="ORF">SRO942_LOCUS3637</name>
    <name evidence="6" type="ORF">TMI583_LOCUS40164</name>
</gene>
<evidence type="ECO:0000313" key="5">
    <source>
        <dbReference type="EMBL" id="CAF3588555.1"/>
    </source>
</evidence>
<organism evidence="3 7">
    <name type="scientific">Didymodactylos carnosus</name>
    <dbReference type="NCBI Taxonomy" id="1234261"/>
    <lineage>
        <taxon>Eukaryota</taxon>
        <taxon>Metazoa</taxon>
        <taxon>Spiralia</taxon>
        <taxon>Gnathifera</taxon>
        <taxon>Rotifera</taxon>
        <taxon>Eurotatoria</taxon>
        <taxon>Bdelloidea</taxon>
        <taxon>Philodinida</taxon>
        <taxon>Philodinidae</taxon>
        <taxon>Didymodactylos</taxon>
    </lineage>
</organism>
<comment type="caution">
    <text evidence="3">The sequence shown here is derived from an EMBL/GenBank/DDBJ whole genome shotgun (WGS) entry which is preliminary data.</text>
</comment>
<accession>A0A813SNY9</accession>
<dbReference type="Pfam" id="PF05773">
    <property type="entry name" value="RWD"/>
    <property type="match status" value="1"/>
</dbReference>
<evidence type="ECO:0000313" key="7">
    <source>
        <dbReference type="Proteomes" id="UP000663829"/>
    </source>
</evidence>
<dbReference type="Proteomes" id="UP000681722">
    <property type="component" value="Unassembled WGS sequence"/>
</dbReference>
<feature type="domain" description="RWD" evidence="2">
    <location>
        <begin position="11"/>
        <end position="117"/>
    </location>
</feature>
<dbReference type="PROSITE" id="PS50908">
    <property type="entry name" value="RWD"/>
    <property type="match status" value="1"/>
</dbReference>
<evidence type="ECO:0000259" key="2">
    <source>
        <dbReference type="PROSITE" id="PS50908"/>
    </source>
</evidence>
<dbReference type="Proteomes" id="UP000663829">
    <property type="component" value="Unassembled WGS sequence"/>
</dbReference>
<dbReference type="PANTHER" id="PTHR12292">
    <property type="entry name" value="RWD DOMAIN-CONTAINING PROTEIN"/>
    <property type="match status" value="1"/>
</dbReference>
<dbReference type="SUPFAM" id="SSF54495">
    <property type="entry name" value="UBC-like"/>
    <property type="match status" value="1"/>
</dbReference>
<dbReference type="InterPro" id="IPR040213">
    <property type="entry name" value="GIR2-like"/>
</dbReference>
<dbReference type="SMART" id="SM00591">
    <property type="entry name" value="RWD"/>
    <property type="match status" value="1"/>
</dbReference>
<dbReference type="Proteomes" id="UP000677228">
    <property type="component" value="Unassembled WGS sequence"/>
</dbReference>
<protein>
    <recommendedName>
        <fullName evidence="2">RWD domain-containing protein</fullName>
    </recommendedName>
</protein>
<dbReference type="InterPro" id="IPR016135">
    <property type="entry name" value="UBQ-conjugating_enzyme/RWD"/>
</dbReference>